<name>A0ABX7PTE7_9BACT</name>
<gene>
    <name evidence="3" type="ORF">EM20IM_06580</name>
</gene>
<dbReference type="PANTHER" id="PTHR42850">
    <property type="entry name" value="METALLOPHOSPHOESTERASE"/>
    <property type="match status" value="1"/>
</dbReference>
<dbReference type="Gene3D" id="3.60.21.10">
    <property type="match status" value="1"/>
</dbReference>
<accession>A0ABX7PTE7</accession>
<evidence type="ECO:0000313" key="4">
    <source>
        <dbReference type="Proteomes" id="UP000663088"/>
    </source>
</evidence>
<organism evidence="3 4">
    <name type="scientific">Candidatus Methylacidiphilum infernorum</name>
    <dbReference type="NCBI Taxonomy" id="511746"/>
    <lineage>
        <taxon>Bacteria</taxon>
        <taxon>Pseudomonadati</taxon>
        <taxon>Verrucomicrobiota</taxon>
        <taxon>Methylacidiphilae</taxon>
        <taxon>Methylacidiphilales</taxon>
        <taxon>Methylacidiphilaceae</taxon>
        <taxon>Methylacidiphilum (ex Ratnadevi et al. 2023)</taxon>
    </lineage>
</organism>
<dbReference type="Pfam" id="PF12850">
    <property type="entry name" value="Metallophos_2"/>
    <property type="match status" value="1"/>
</dbReference>
<proteinExistence type="inferred from homology"/>
<protein>
    <submittedName>
        <fullName evidence="3">Metallophosphoesterase family protein</fullName>
    </submittedName>
</protein>
<evidence type="ECO:0000259" key="2">
    <source>
        <dbReference type="Pfam" id="PF12850"/>
    </source>
</evidence>
<dbReference type="Proteomes" id="UP000663088">
    <property type="component" value="Chromosome"/>
</dbReference>
<evidence type="ECO:0000256" key="1">
    <source>
        <dbReference type="ARBA" id="ARBA00008950"/>
    </source>
</evidence>
<sequence>MNKEMRIALLSDIHGNKEALESVLEDLEDKRIDKVLCLGDIVGYGADPSFCLRTIRERSDTILLGNHDYYCSIPQLPEEIASRLNPLALDAINMTREMLSEEEKRFLISLPLIWEQEDLMATHASFRDPKSWRYLLSGEEAKEDFDAYPFRIGFVGHTHIVTLFVQNTDCSVYQFRFKRLFLKKNLRFLLNVGSVGQPRDGDPRAAFVVYDTESYEAIVYRIAYDIEKAALKIKNAGLPLQLAERLKWGI</sequence>
<dbReference type="SUPFAM" id="SSF56300">
    <property type="entry name" value="Metallo-dependent phosphatases"/>
    <property type="match status" value="1"/>
</dbReference>
<reference evidence="3 4" key="1">
    <citation type="submission" date="2020-12" db="EMBL/GenBank/DDBJ databases">
        <authorList>
            <person name="Awala S.I."/>
            <person name="Gwak J.-H."/>
            <person name="Kim S.-J."/>
            <person name="Rhee S.-K."/>
        </authorList>
    </citation>
    <scope>NUCLEOTIDE SEQUENCE [LARGE SCALE GENOMIC DNA]</scope>
    <source>
        <strain evidence="3 4">IT5</strain>
    </source>
</reference>
<dbReference type="PIRSF" id="PIRSF000883">
    <property type="entry name" value="Pesterase_MJ0912"/>
    <property type="match status" value="1"/>
</dbReference>
<dbReference type="CDD" id="cd00838">
    <property type="entry name" value="MPP_superfamily"/>
    <property type="match status" value="1"/>
</dbReference>
<comment type="similarity">
    <text evidence="1">Belongs to the metallophosphoesterase superfamily. YfcE family.</text>
</comment>
<dbReference type="PANTHER" id="PTHR42850:SF2">
    <property type="entry name" value="BLL5683 PROTEIN"/>
    <property type="match status" value="1"/>
</dbReference>
<dbReference type="EMBL" id="CP065956">
    <property type="protein sequence ID" value="QSR86172.1"/>
    <property type="molecule type" value="Genomic_DNA"/>
</dbReference>
<keyword evidence="4" id="KW-1185">Reference proteome</keyword>
<feature type="domain" description="Calcineurin-like phosphoesterase" evidence="2">
    <location>
        <begin position="5"/>
        <end position="213"/>
    </location>
</feature>
<dbReference type="InterPro" id="IPR050126">
    <property type="entry name" value="Ap4A_hydrolase"/>
</dbReference>
<dbReference type="InterPro" id="IPR024654">
    <property type="entry name" value="Calcineurin-like_PHP_lpxH"/>
</dbReference>
<dbReference type="InterPro" id="IPR011152">
    <property type="entry name" value="Pesterase_MJ0912"/>
</dbReference>
<dbReference type="InterPro" id="IPR029052">
    <property type="entry name" value="Metallo-depent_PP-like"/>
</dbReference>
<evidence type="ECO:0000313" key="3">
    <source>
        <dbReference type="EMBL" id="QSR86172.1"/>
    </source>
</evidence>